<feature type="region of interest" description="Disordered" evidence="1">
    <location>
        <begin position="321"/>
        <end position="345"/>
    </location>
</feature>
<feature type="compositionally biased region" description="Basic and acidic residues" evidence="1">
    <location>
        <begin position="321"/>
        <end position="343"/>
    </location>
</feature>
<organism evidence="2 3">
    <name type="scientific">Hypholoma sublateritium (strain FD-334 SS-4)</name>
    <dbReference type="NCBI Taxonomy" id="945553"/>
    <lineage>
        <taxon>Eukaryota</taxon>
        <taxon>Fungi</taxon>
        <taxon>Dikarya</taxon>
        <taxon>Basidiomycota</taxon>
        <taxon>Agaricomycotina</taxon>
        <taxon>Agaricomycetes</taxon>
        <taxon>Agaricomycetidae</taxon>
        <taxon>Agaricales</taxon>
        <taxon>Agaricineae</taxon>
        <taxon>Strophariaceae</taxon>
        <taxon>Hypholoma</taxon>
    </lineage>
</organism>
<feature type="region of interest" description="Disordered" evidence="1">
    <location>
        <begin position="264"/>
        <end position="305"/>
    </location>
</feature>
<dbReference type="AlphaFoldDB" id="A0A0D2NJL6"/>
<feature type="compositionally biased region" description="Polar residues" evidence="1">
    <location>
        <begin position="274"/>
        <end position="286"/>
    </location>
</feature>
<name>A0A0D2NJL6_HYPSF</name>
<keyword evidence="3" id="KW-1185">Reference proteome</keyword>
<sequence>MSAGSGRIQTVDGHIFYSPNSNRTICSAPPVDDPGKPMRFDAWGLDASDYLQPRWWCRPWGWISFFPTEPHFQDPPFTCLLAAPRRANHIYNKGTGYAMPRGIMCEWLELDKNLTEATALLQTYYQIAAVRPISPWGFGYHKSHRDRRHMLISISKGREWFSVWMALFSFTIARAQTVERELSPYPHLAKDDWITYLLKNGFEKTWVDSVMRSVVWTFSQETARTGIFLHLPPRDELQPDVEWFCSYHVPVWYPWGKEQASNGKWAHLAPPKSNAASDPDQPSSVDSAMDAPSTKSHAVSEPVELPSSPWKTFFALRAERNGRQLSRESPQDRERREARERQPPVKSAKVFHWIETSPGNYVREAISKKWREDTLADYSSKQKQYNSFDNEWDCCTAFGSDYECDSDSDDENDIGFFVSGEEVSEANAPYHPMSAHLTPNGDPHEHDSDWLQTPTVNSIFEDEIIDITQRFFGLVCPLPAPSSGPPVDPNNRKNVLKLLGLSWDKSVDVFSQPRVLLAFDFLRRLCAKASISPDEWDLSRENRAYIAFSSRFSAIRKLQSKMGVVYMFDFGKHSSQPWKLATTAARHALTICRLDSSMREDEIARYLVSRGIPFRTLQNSETLRRGSRFPPPKIVHPRRAMDYVFTFEDYRAYTQHCAALLCHPRSRAALMKGGYIWRVSVPILSMQKVIDGPSGWSTNPDEMFVASSTEMGEFVDDELTDLEIEAFCGLYRCSTGYGTQISSKSWCPLPGIYENSGLDYGHWTSINEDLYAIASPSNGTINRQPCTASKWRNITRGLGEVRRGIGRLEEESRSLL</sequence>
<reference evidence="3" key="1">
    <citation type="submission" date="2014-04" db="EMBL/GenBank/DDBJ databases">
        <title>Evolutionary Origins and Diversification of the Mycorrhizal Mutualists.</title>
        <authorList>
            <consortium name="DOE Joint Genome Institute"/>
            <consortium name="Mycorrhizal Genomics Consortium"/>
            <person name="Kohler A."/>
            <person name="Kuo A."/>
            <person name="Nagy L.G."/>
            <person name="Floudas D."/>
            <person name="Copeland A."/>
            <person name="Barry K.W."/>
            <person name="Cichocki N."/>
            <person name="Veneault-Fourrey C."/>
            <person name="LaButti K."/>
            <person name="Lindquist E.A."/>
            <person name="Lipzen A."/>
            <person name="Lundell T."/>
            <person name="Morin E."/>
            <person name="Murat C."/>
            <person name="Riley R."/>
            <person name="Ohm R."/>
            <person name="Sun H."/>
            <person name="Tunlid A."/>
            <person name="Henrissat B."/>
            <person name="Grigoriev I.V."/>
            <person name="Hibbett D.S."/>
            <person name="Martin F."/>
        </authorList>
    </citation>
    <scope>NUCLEOTIDE SEQUENCE [LARGE SCALE GENOMIC DNA]</scope>
    <source>
        <strain evidence="3">FD-334 SS-4</strain>
    </source>
</reference>
<dbReference type="EMBL" id="KN817616">
    <property type="protein sequence ID" value="KJA16736.1"/>
    <property type="molecule type" value="Genomic_DNA"/>
</dbReference>
<protein>
    <submittedName>
        <fullName evidence="2">Uncharacterized protein</fullName>
    </submittedName>
</protein>
<dbReference type="OrthoDB" id="3270336at2759"/>
<evidence type="ECO:0000256" key="1">
    <source>
        <dbReference type="SAM" id="MobiDB-lite"/>
    </source>
</evidence>
<dbReference type="OMA" id="CHKMAME"/>
<dbReference type="STRING" id="945553.A0A0D2NJL6"/>
<gene>
    <name evidence="2" type="ORF">HYPSUDRAFT_147368</name>
</gene>
<dbReference type="Proteomes" id="UP000054270">
    <property type="component" value="Unassembled WGS sequence"/>
</dbReference>
<accession>A0A0D2NJL6</accession>
<evidence type="ECO:0000313" key="2">
    <source>
        <dbReference type="EMBL" id="KJA16736.1"/>
    </source>
</evidence>
<proteinExistence type="predicted"/>
<evidence type="ECO:0000313" key="3">
    <source>
        <dbReference type="Proteomes" id="UP000054270"/>
    </source>
</evidence>